<dbReference type="EMBL" id="JBEPMJ010000012">
    <property type="protein sequence ID" value="MET3750576.1"/>
    <property type="molecule type" value="Genomic_DNA"/>
</dbReference>
<evidence type="ECO:0000256" key="4">
    <source>
        <dbReference type="ARBA" id="ARBA00023163"/>
    </source>
</evidence>
<keyword evidence="10" id="KW-1185">Reference proteome</keyword>
<dbReference type="Gene3D" id="1.10.10.10">
    <property type="entry name" value="Winged helix-like DNA-binding domain superfamily/Winged helix DNA-binding domain"/>
    <property type="match status" value="1"/>
</dbReference>
<keyword evidence="3 9" id="KW-0238">DNA-binding</keyword>
<sequence>MNSVETVNDVLVNLFNEIMDIEERALITPEYKDISVNDMHVIEAVGIRNPRSMSAIAKDLSVTVGTLTIAVNHLVKKGYINRGRSEEDRRVVLVSLSEKGEKAYHHHRMFHERMVMSVLKGLDRQETETLTKALSHLQDFFRNYRDE</sequence>
<protein>
    <recommendedName>
        <fullName evidence="6">HTH-type transcriptional regulator SarZ</fullName>
    </recommendedName>
    <alternativeName>
        <fullName evidence="7">Staphylococcal accessory regulator Z</fullName>
    </alternativeName>
</protein>
<feature type="domain" description="HTH marR-type" evidence="8">
    <location>
        <begin position="1"/>
        <end position="139"/>
    </location>
</feature>
<proteinExistence type="inferred from homology"/>
<dbReference type="GO" id="GO:0003677">
    <property type="term" value="F:DNA binding"/>
    <property type="evidence" value="ECO:0007669"/>
    <property type="project" value="UniProtKB-KW"/>
</dbReference>
<dbReference type="SUPFAM" id="SSF46785">
    <property type="entry name" value="Winged helix' DNA-binding domain"/>
    <property type="match status" value="1"/>
</dbReference>
<accession>A0ABV2M299</accession>
<gene>
    <name evidence="9" type="ORF">ABID24_001828</name>
</gene>
<dbReference type="InterPro" id="IPR036390">
    <property type="entry name" value="WH_DNA-bd_sf"/>
</dbReference>
<name>A0ABV2M299_9FIRM</name>
<dbReference type="SMART" id="SM00347">
    <property type="entry name" value="HTH_MARR"/>
    <property type="match status" value="1"/>
</dbReference>
<reference evidence="9 10" key="1">
    <citation type="submission" date="2024-06" db="EMBL/GenBank/DDBJ databases">
        <title>Genomic Encyclopedia of Type Strains, Phase IV (KMG-IV): sequencing the most valuable type-strain genomes for metagenomic binning, comparative biology and taxonomic classification.</title>
        <authorList>
            <person name="Goeker M."/>
        </authorList>
    </citation>
    <scope>NUCLEOTIDE SEQUENCE [LARGE SCALE GENOMIC DNA]</scope>
    <source>
        <strain evidence="9 10">DSM 29492</strain>
    </source>
</reference>
<dbReference type="RefSeq" id="WP_022067969.1">
    <property type="nucleotide sequence ID" value="NZ_BAABXP010000001.1"/>
</dbReference>
<dbReference type="PROSITE" id="PS50995">
    <property type="entry name" value="HTH_MARR_2"/>
    <property type="match status" value="1"/>
</dbReference>
<evidence type="ECO:0000256" key="6">
    <source>
        <dbReference type="ARBA" id="ARBA00047188"/>
    </source>
</evidence>
<evidence type="ECO:0000256" key="2">
    <source>
        <dbReference type="ARBA" id="ARBA00023015"/>
    </source>
</evidence>
<dbReference type="PANTHER" id="PTHR42756">
    <property type="entry name" value="TRANSCRIPTIONAL REGULATOR, MARR"/>
    <property type="match status" value="1"/>
</dbReference>
<evidence type="ECO:0000259" key="8">
    <source>
        <dbReference type="PROSITE" id="PS50995"/>
    </source>
</evidence>
<comment type="subcellular location">
    <subcellularLocation>
        <location evidence="1">Cytoplasm</location>
    </subcellularLocation>
</comment>
<evidence type="ECO:0000313" key="9">
    <source>
        <dbReference type="EMBL" id="MET3750576.1"/>
    </source>
</evidence>
<keyword evidence="4" id="KW-0804">Transcription</keyword>
<comment type="caution">
    <text evidence="9">The sequence shown here is derived from an EMBL/GenBank/DDBJ whole genome shotgun (WGS) entry which is preliminary data.</text>
</comment>
<evidence type="ECO:0000256" key="5">
    <source>
        <dbReference type="ARBA" id="ARBA00046337"/>
    </source>
</evidence>
<comment type="similarity">
    <text evidence="5">Belongs to the SarZ family.</text>
</comment>
<dbReference type="InterPro" id="IPR036388">
    <property type="entry name" value="WH-like_DNA-bd_sf"/>
</dbReference>
<organism evidence="9 10">
    <name type="scientific">Blautia caecimuris</name>
    <dbReference type="NCBI Taxonomy" id="1796615"/>
    <lineage>
        <taxon>Bacteria</taxon>
        <taxon>Bacillati</taxon>
        <taxon>Bacillota</taxon>
        <taxon>Clostridia</taxon>
        <taxon>Lachnospirales</taxon>
        <taxon>Lachnospiraceae</taxon>
        <taxon>Blautia</taxon>
    </lineage>
</organism>
<evidence type="ECO:0000313" key="10">
    <source>
        <dbReference type="Proteomes" id="UP001549106"/>
    </source>
</evidence>
<evidence type="ECO:0000256" key="7">
    <source>
        <dbReference type="ARBA" id="ARBA00047207"/>
    </source>
</evidence>
<keyword evidence="2" id="KW-0805">Transcription regulation</keyword>
<dbReference type="InterPro" id="IPR055166">
    <property type="entry name" value="Transc_reg_Sar_Rot_HTH"/>
</dbReference>
<dbReference type="PANTHER" id="PTHR42756:SF1">
    <property type="entry name" value="TRANSCRIPTIONAL REPRESSOR OF EMRAB OPERON"/>
    <property type="match status" value="1"/>
</dbReference>
<dbReference type="Pfam" id="PF22381">
    <property type="entry name" value="Staph_reg_Sar_Rot"/>
    <property type="match status" value="1"/>
</dbReference>
<evidence type="ECO:0000256" key="1">
    <source>
        <dbReference type="ARBA" id="ARBA00004496"/>
    </source>
</evidence>
<dbReference type="InterPro" id="IPR000835">
    <property type="entry name" value="HTH_MarR-typ"/>
</dbReference>
<dbReference type="Proteomes" id="UP001549106">
    <property type="component" value="Unassembled WGS sequence"/>
</dbReference>
<evidence type="ECO:0000256" key="3">
    <source>
        <dbReference type="ARBA" id="ARBA00023125"/>
    </source>
</evidence>
<dbReference type="PRINTS" id="PR00598">
    <property type="entry name" value="HTHMARR"/>
</dbReference>